<dbReference type="InterPro" id="IPR003610">
    <property type="entry name" value="CBM5/12"/>
</dbReference>
<comment type="similarity">
    <text evidence="4">Belongs to the glycosyl hydrolase 5 (cellulase A) family.</text>
</comment>
<dbReference type="PROSITE" id="PS00659">
    <property type="entry name" value="GLYCOSYL_HYDROL_F5"/>
    <property type="match status" value="1"/>
</dbReference>
<dbReference type="Pfam" id="PF18962">
    <property type="entry name" value="Por_Secre_tail"/>
    <property type="match status" value="1"/>
</dbReference>
<dbReference type="NCBIfam" id="TIGR04183">
    <property type="entry name" value="Por_Secre_tail"/>
    <property type="match status" value="1"/>
</dbReference>
<dbReference type="InterPro" id="IPR018087">
    <property type="entry name" value="Glyco_hydro_5_CS"/>
</dbReference>
<dbReference type="EMBL" id="JBHTJR010000001">
    <property type="protein sequence ID" value="MFD0991596.1"/>
    <property type="molecule type" value="Genomic_DNA"/>
</dbReference>
<evidence type="ECO:0000313" key="7">
    <source>
        <dbReference type="Proteomes" id="UP001597062"/>
    </source>
</evidence>
<dbReference type="InterPro" id="IPR017853">
    <property type="entry name" value="GH"/>
</dbReference>
<dbReference type="Gene3D" id="2.10.10.20">
    <property type="entry name" value="Carbohydrate-binding module superfamily 5/12"/>
    <property type="match status" value="1"/>
</dbReference>
<dbReference type="InterPro" id="IPR026444">
    <property type="entry name" value="Secre_tail"/>
</dbReference>
<keyword evidence="7" id="KW-1185">Reference proteome</keyword>
<dbReference type="SUPFAM" id="SSF51055">
    <property type="entry name" value="Carbohydrate binding domain"/>
    <property type="match status" value="1"/>
</dbReference>
<evidence type="ECO:0000313" key="6">
    <source>
        <dbReference type="EMBL" id="MFD0991596.1"/>
    </source>
</evidence>
<dbReference type="Proteomes" id="UP001597062">
    <property type="component" value="Unassembled WGS sequence"/>
</dbReference>
<dbReference type="Pfam" id="PF00150">
    <property type="entry name" value="Cellulase"/>
    <property type="match status" value="1"/>
</dbReference>
<evidence type="ECO:0000256" key="3">
    <source>
        <dbReference type="ARBA" id="ARBA00023295"/>
    </source>
</evidence>
<evidence type="ECO:0000256" key="1">
    <source>
        <dbReference type="ARBA" id="ARBA00022729"/>
    </source>
</evidence>
<organism evidence="6 7">
    <name type="scientific">Tenacibaculum geojense</name>
    <dbReference type="NCBI Taxonomy" id="915352"/>
    <lineage>
        <taxon>Bacteria</taxon>
        <taxon>Pseudomonadati</taxon>
        <taxon>Bacteroidota</taxon>
        <taxon>Flavobacteriia</taxon>
        <taxon>Flavobacteriales</taxon>
        <taxon>Flavobacteriaceae</taxon>
        <taxon>Tenacibaculum</taxon>
    </lineage>
</organism>
<proteinExistence type="inferred from homology"/>
<dbReference type="InterPro" id="IPR001547">
    <property type="entry name" value="Glyco_hydro_5"/>
</dbReference>
<keyword evidence="2 4" id="KW-0378">Hydrolase</keyword>
<protein>
    <submittedName>
        <fullName evidence="6">Cellulase family glycosylhydrolase</fullName>
    </submittedName>
</protein>
<keyword evidence="1" id="KW-0732">Signal</keyword>
<dbReference type="PANTHER" id="PTHR34142">
    <property type="entry name" value="ENDO-BETA-1,4-GLUCANASE A"/>
    <property type="match status" value="1"/>
</dbReference>
<reference evidence="7" key="1">
    <citation type="journal article" date="2019" name="Int. J. Syst. Evol. Microbiol.">
        <title>The Global Catalogue of Microorganisms (GCM) 10K type strain sequencing project: providing services to taxonomists for standard genome sequencing and annotation.</title>
        <authorList>
            <consortium name="The Broad Institute Genomics Platform"/>
            <consortium name="The Broad Institute Genome Sequencing Center for Infectious Disease"/>
            <person name="Wu L."/>
            <person name="Ma J."/>
        </authorList>
    </citation>
    <scope>NUCLEOTIDE SEQUENCE [LARGE SCALE GENOMIC DNA]</scope>
    <source>
        <strain evidence="7">CCUG 60527</strain>
    </source>
</reference>
<feature type="domain" description="Chitin-binding type-3" evidence="5">
    <location>
        <begin position="468"/>
        <end position="515"/>
    </location>
</feature>
<dbReference type="InterPro" id="IPR036573">
    <property type="entry name" value="CBM_sf_5/12"/>
</dbReference>
<name>A0ABW3JPX5_9FLAO</name>
<comment type="caution">
    <text evidence="6">The sequence shown here is derived from an EMBL/GenBank/DDBJ whole genome shotgun (WGS) entry which is preliminary data.</text>
</comment>
<keyword evidence="3 4" id="KW-0326">Glycosidase</keyword>
<dbReference type="Gene3D" id="3.20.20.80">
    <property type="entry name" value="Glycosidases"/>
    <property type="match status" value="1"/>
</dbReference>
<dbReference type="Gene3D" id="2.60.60.40">
    <property type="match status" value="1"/>
</dbReference>
<evidence type="ECO:0000256" key="4">
    <source>
        <dbReference type="RuleBase" id="RU361153"/>
    </source>
</evidence>
<dbReference type="SUPFAM" id="SSF51445">
    <property type="entry name" value="(Trans)glycosidases"/>
    <property type="match status" value="1"/>
</dbReference>
<accession>A0ABW3JPX5</accession>
<dbReference type="PANTHER" id="PTHR34142:SF1">
    <property type="entry name" value="GLYCOSIDE HYDROLASE FAMILY 5 DOMAIN-CONTAINING PROTEIN"/>
    <property type="match status" value="1"/>
</dbReference>
<evidence type="ECO:0000256" key="2">
    <source>
        <dbReference type="ARBA" id="ARBA00022801"/>
    </source>
</evidence>
<dbReference type="RefSeq" id="WP_386104052.1">
    <property type="nucleotide sequence ID" value="NZ_JBHTJR010000001.1"/>
</dbReference>
<dbReference type="CDD" id="cd12215">
    <property type="entry name" value="ChiC_BD"/>
    <property type="match status" value="1"/>
</dbReference>
<evidence type="ECO:0000259" key="5">
    <source>
        <dbReference type="SMART" id="SM00495"/>
    </source>
</evidence>
<gene>
    <name evidence="6" type="ORF">ACFQ1U_00115</name>
</gene>
<dbReference type="SMART" id="SM00495">
    <property type="entry name" value="ChtBD3"/>
    <property type="match status" value="1"/>
</dbReference>
<sequence>MKKILFIYTLFLSTLINSQNCDTTPVAKHGSLSVSGNKIVNKNNEPVSFAGNSFFWSNNGWGGEKYYKAEVVSWLKNDWNTSLVRAAMGVEDNGGYIGNPTDNKNKVKTVVDTAINEGLYVIIDWHSHHAENYQQQAIDFFKEMATLYGNHPNVIYEIYNEPLQVSWDSTIKPYAEAVIDEIRKIDPDNLIIVGTPTWSQDVDAAARNPITGYSNIAYTLHFYAATHKESLRQKAEYALNQGIALMVTEWGAVSANGDGAVDVNSTDTWMNFLATNHITHANWAMNDKSEGASSLRPGASVNGNWSASNLTASGQKVKNIIQNWATYCNGDNGGGDNGGGDNGGGDQITYDINIKARGVLGGEQLSVYINNSLIDTFTLTSTYEIYGVDGNGEVKLEFINDNGDRDVQIDYITINNNTLQAEDQEINTGVWQNNTCGGSYSEWLNCNGYIVFGADNGNNPDPNGCNGIPAWDANTVYDAKDTQVVFNNVIYSNNWYSKNQNPENNSGQWEVWSIVGPCTNQRVNTSDVKIYSNNAYSALTINSKTTFNKVEIFTIDGRKLIDKNLSKYNQNIDIANLKNGFYIIKLTGDSVVTKKIAIKH</sequence>